<dbReference type="Proteomes" id="UP000011021">
    <property type="component" value="Unassembled WGS sequence"/>
</dbReference>
<dbReference type="InterPro" id="IPR013382">
    <property type="entry name" value="CRISPR-assoc_prot_Cse2"/>
</dbReference>
<evidence type="ECO:0000313" key="2">
    <source>
        <dbReference type="Proteomes" id="UP000011021"/>
    </source>
</evidence>
<dbReference type="HOGENOM" id="CLU_104968_1_0_4"/>
<dbReference type="AlphaFoldDB" id="E7S0F7"/>
<comment type="caution">
    <text evidence="1">The sequence shown here is derived from an EMBL/GenBank/DDBJ whole genome shotgun (WGS) entry which is preliminary data.</text>
</comment>
<name>E7S0F7_9BURK</name>
<dbReference type="InterPro" id="IPR038287">
    <property type="entry name" value="Cse2_sf"/>
</dbReference>
<dbReference type="Gene3D" id="1.10.520.40">
    <property type="entry name" value="CRISPR-associated protein Cse2"/>
    <property type="match status" value="1"/>
</dbReference>
<gene>
    <name evidence="1" type="primary">casB</name>
    <name evidence="1" type="ORF">HMPREF0551_2421</name>
</gene>
<dbReference type="STRING" id="887898.HMPREF0551_2421"/>
<accession>E7S0F7</accession>
<dbReference type="Pfam" id="PF09485">
    <property type="entry name" value="CRISPR_Cse2"/>
    <property type="match status" value="1"/>
</dbReference>
<protein>
    <submittedName>
        <fullName evidence="1">CRISPR system CASCADE complex protein CasB</fullName>
    </submittedName>
</protein>
<proteinExistence type="predicted"/>
<keyword evidence="2" id="KW-1185">Reference proteome</keyword>
<evidence type="ECO:0000313" key="1">
    <source>
        <dbReference type="EMBL" id="EFV94306.1"/>
    </source>
</evidence>
<organism evidence="1 2">
    <name type="scientific">Lautropia mirabilis ATCC 51599</name>
    <dbReference type="NCBI Taxonomy" id="887898"/>
    <lineage>
        <taxon>Bacteria</taxon>
        <taxon>Pseudomonadati</taxon>
        <taxon>Pseudomonadota</taxon>
        <taxon>Betaproteobacteria</taxon>
        <taxon>Burkholderiales</taxon>
        <taxon>Burkholderiaceae</taxon>
        <taxon>Lautropia</taxon>
    </lineage>
</organism>
<dbReference type="RefSeq" id="WP_005674865.1">
    <property type="nucleotide sequence ID" value="NZ_CP146288.1"/>
</dbReference>
<reference evidence="1 2" key="1">
    <citation type="submission" date="2010-12" db="EMBL/GenBank/DDBJ databases">
        <authorList>
            <person name="Muzny D."/>
            <person name="Qin X."/>
            <person name="Deng J."/>
            <person name="Jiang H."/>
            <person name="Liu Y."/>
            <person name="Qu J."/>
            <person name="Song X.-Z."/>
            <person name="Zhang L."/>
            <person name="Thornton R."/>
            <person name="Coyle M."/>
            <person name="Francisco L."/>
            <person name="Jackson L."/>
            <person name="Javaid M."/>
            <person name="Korchina V."/>
            <person name="Kovar C."/>
            <person name="Mata R."/>
            <person name="Mathew T."/>
            <person name="Ngo R."/>
            <person name="Nguyen L."/>
            <person name="Nguyen N."/>
            <person name="Okwuonu G."/>
            <person name="Ongeri F."/>
            <person name="Pham C."/>
            <person name="Simmons D."/>
            <person name="Wilczek-Boney K."/>
            <person name="Hale W."/>
            <person name="Jakkamsetti A."/>
            <person name="Pham P."/>
            <person name="Ruth R."/>
            <person name="San Lucas F."/>
            <person name="Warren J."/>
            <person name="Zhang J."/>
            <person name="Zhao Z."/>
            <person name="Zhou C."/>
            <person name="Zhu D."/>
            <person name="Lee S."/>
            <person name="Bess C."/>
            <person name="Blankenburg K."/>
            <person name="Forbes L."/>
            <person name="Fu Q."/>
            <person name="Gubbala S."/>
            <person name="Hirani K."/>
            <person name="Jayaseelan J.C."/>
            <person name="Lara F."/>
            <person name="Munidasa M."/>
            <person name="Palculict T."/>
            <person name="Patil S."/>
            <person name="Pu L.-L."/>
            <person name="Saada N."/>
            <person name="Tang L."/>
            <person name="Weissenberger G."/>
            <person name="Zhu Y."/>
            <person name="Hemphill L."/>
            <person name="Shang Y."/>
            <person name="Youmans B."/>
            <person name="Ayvaz T."/>
            <person name="Ross M."/>
            <person name="Santibanez J."/>
            <person name="Aqrawi P."/>
            <person name="Gross S."/>
            <person name="Joshi V."/>
            <person name="Fowler G."/>
            <person name="Nazareth L."/>
            <person name="Reid J."/>
            <person name="Worley K."/>
            <person name="Petrosino J."/>
            <person name="Highlander S."/>
            <person name="Gibbs R."/>
        </authorList>
    </citation>
    <scope>NUCLEOTIDE SEQUENCE [LARGE SCALE GENOMIC DNA]</scope>
    <source>
        <strain evidence="1 2">ATCC 51599</strain>
    </source>
</reference>
<dbReference type="EMBL" id="AEQP01000022">
    <property type="protein sequence ID" value="EFV94306.1"/>
    <property type="molecule type" value="Genomic_DNA"/>
</dbReference>
<dbReference type="eggNOG" id="ENOG5033FH1">
    <property type="taxonomic scope" value="Bacteria"/>
</dbReference>
<dbReference type="CDD" id="cd09731">
    <property type="entry name" value="Cse2_I-E"/>
    <property type="match status" value="1"/>
</dbReference>
<sequence length="206" mass="23194">MSEKQRQWVRDWWRSLHRRDQDKDALIGELRGQGQADGARLRRCMTAEELLSNSATLLFARRLIVLGAGNKLFSDESRIYEQLAWVAGALAHVKEDLVDGKTLASRLGKGSDGERPAMSELRFRSLQAASIPEDFFLKIRRAIQLAGKKTDVAQLADDLFAWQLEQGNLASRAGSGVKFHWAYDYYLSAGQQADADEPESIKENLK</sequence>
<dbReference type="NCBIfam" id="TIGR02548">
    <property type="entry name" value="casB_cse2"/>
    <property type="match status" value="1"/>
</dbReference>